<dbReference type="InterPro" id="IPR016181">
    <property type="entry name" value="Acyl_CoA_acyltransferase"/>
</dbReference>
<sequence length="363" mass="41623">MSALPLPSSSTPERLSSTTTTTTPLSKMEQENRDIMHSIFEMNQIMVRAIPSISELVENEKESINCIKPGYEELDEPNPTYTCKDDIQNFELVDLVEKQAKRSLVYLFLPDTRCRTLRVEGNTVTSMIDFAASEQLVDSEGRLTKYKPLYDRLEPYITEASIYHGMVFDLHREDTNYFKSKIEFMEKELGYKGIQQPFVTQSSQENVFCESVSKNYVVKLVETRQELIEVIDCMQETFTSFKSGELTANVMNNIYPLNSDEFAWICIKDDGEVATTGQVFFGPTTCYGSNLCTKPKFRGKGYATLMMVAMIELAKTRKHKYNSFVIQASLDGLSIYSKLGFDYRYDFEILELNPQAKESEEQE</sequence>
<protein>
    <recommendedName>
        <fullName evidence="2">N-acetyltransferase domain-containing protein</fullName>
    </recommendedName>
</protein>
<organism evidence="3 4">
    <name type="scientific">Naegleria lovaniensis</name>
    <name type="common">Amoeba</name>
    <dbReference type="NCBI Taxonomy" id="51637"/>
    <lineage>
        <taxon>Eukaryota</taxon>
        <taxon>Discoba</taxon>
        <taxon>Heterolobosea</taxon>
        <taxon>Tetramitia</taxon>
        <taxon>Eutetramitia</taxon>
        <taxon>Vahlkampfiidae</taxon>
        <taxon>Naegleria</taxon>
    </lineage>
</organism>
<evidence type="ECO:0000313" key="3">
    <source>
        <dbReference type="EMBL" id="KAG2383004.1"/>
    </source>
</evidence>
<dbReference type="InterPro" id="IPR000182">
    <property type="entry name" value="GNAT_dom"/>
</dbReference>
<dbReference type="GO" id="GO:0016747">
    <property type="term" value="F:acyltransferase activity, transferring groups other than amino-acyl groups"/>
    <property type="evidence" value="ECO:0007669"/>
    <property type="project" value="InterPro"/>
</dbReference>
<dbReference type="PROSITE" id="PS51186">
    <property type="entry name" value="GNAT"/>
    <property type="match status" value="1"/>
</dbReference>
<dbReference type="CDD" id="cd04301">
    <property type="entry name" value="NAT_SF"/>
    <property type="match status" value="1"/>
</dbReference>
<feature type="region of interest" description="Disordered" evidence="1">
    <location>
        <begin position="1"/>
        <end position="30"/>
    </location>
</feature>
<dbReference type="Pfam" id="PF13508">
    <property type="entry name" value="Acetyltransf_7"/>
    <property type="match status" value="1"/>
</dbReference>
<evidence type="ECO:0000313" key="4">
    <source>
        <dbReference type="Proteomes" id="UP000816034"/>
    </source>
</evidence>
<feature type="domain" description="N-acetyltransferase" evidence="2">
    <location>
        <begin position="216"/>
        <end position="355"/>
    </location>
</feature>
<dbReference type="EMBL" id="PYSW02000022">
    <property type="protein sequence ID" value="KAG2383004.1"/>
    <property type="molecule type" value="Genomic_DNA"/>
</dbReference>
<keyword evidence="4" id="KW-1185">Reference proteome</keyword>
<comment type="caution">
    <text evidence="3">The sequence shown here is derived from an EMBL/GenBank/DDBJ whole genome shotgun (WGS) entry which is preliminary data.</text>
</comment>
<dbReference type="AlphaFoldDB" id="A0AA88GPX6"/>
<gene>
    <name evidence="3" type="ORF">C9374_004971</name>
</gene>
<accession>A0AA88GPX6</accession>
<dbReference type="Gene3D" id="3.40.630.30">
    <property type="match status" value="1"/>
</dbReference>
<proteinExistence type="predicted"/>
<dbReference type="Proteomes" id="UP000816034">
    <property type="component" value="Unassembled WGS sequence"/>
</dbReference>
<dbReference type="SUPFAM" id="SSF55729">
    <property type="entry name" value="Acyl-CoA N-acyltransferases (Nat)"/>
    <property type="match status" value="1"/>
</dbReference>
<feature type="compositionally biased region" description="Low complexity" evidence="1">
    <location>
        <begin position="1"/>
        <end position="26"/>
    </location>
</feature>
<reference evidence="3 4" key="1">
    <citation type="journal article" date="2018" name="BMC Genomics">
        <title>The genome of Naegleria lovaniensis, the basis for a comparative approach to unravel pathogenicity factors of the human pathogenic amoeba N. fowleri.</title>
        <authorList>
            <person name="Liechti N."/>
            <person name="Schurch N."/>
            <person name="Bruggmann R."/>
            <person name="Wittwer M."/>
        </authorList>
    </citation>
    <scope>NUCLEOTIDE SEQUENCE [LARGE SCALE GENOMIC DNA]</scope>
    <source>
        <strain evidence="3 4">ATCC 30569</strain>
    </source>
</reference>
<dbReference type="RefSeq" id="XP_044548683.1">
    <property type="nucleotide sequence ID" value="XM_044694669.1"/>
</dbReference>
<evidence type="ECO:0000256" key="1">
    <source>
        <dbReference type="SAM" id="MobiDB-lite"/>
    </source>
</evidence>
<dbReference type="GeneID" id="68097426"/>
<name>A0AA88GPX6_NAELO</name>
<evidence type="ECO:0000259" key="2">
    <source>
        <dbReference type="PROSITE" id="PS51186"/>
    </source>
</evidence>